<organism evidence="1 2">
    <name type="scientific">Alloprevotella tannerae ATCC 51259</name>
    <dbReference type="NCBI Taxonomy" id="626522"/>
    <lineage>
        <taxon>Bacteria</taxon>
        <taxon>Pseudomonadati</taxon>
        <taxon>Bacteroidota</taxon>
        <taxon>Bacteroidia</taxon>
        <taxon>Bacteroidales</taxon>
        <taxon>Prevotellaceae</taxon>
        <taxon>Alloprevotella</taxon>
    </lineage>
</organism>
<dbReference type="STRING" id="626522.GCWU000325_02214"/>
<gene>
    <name evidence="1" type="ORF">GCWU000325_02214</name>
</gene>
<name>C9LJ02_9BACT</name>
<reference evidence="1" key="1">
    <citation type="submission" date="2009-09" db="EMBL/GenBank/DDBJ databases">
        <authorList>
            <person name="Weinstock G."/>
            <person name="Sodergren E."/>
            <person name="Clifton S."/>
            <person name="Fulton L."/>
            <person name="Fulton B."/>
            <person name="Courtney L."/>
            <person name="Fronick C."/>
            <person name="Harrison M."/>
            <person name="Strong C."/>
            <person name="Farmer C."/>
            <person name="Delahaunty K."/>
            <person name="Markovic C."/>
            <person name="Hall O."/>
            <person name="Minx P."/>
            <person name="Tomlinson C."/>
            <person name="Mitreva M."/>
            <person name="Nelson J."/>
            <person name="Hou S."/>
            <person name="Wollam A."/>
            <person name="Pepin K.H."/>
            <person name="Johnson M."/>
            <person name="Bhonagiri V."/>
            <person name="Nash W.E."/>
            <person name="Warren W."/>
            <person name="Chinwalla A."/>
            <person name="Mardis E.R."/>
            <person name="Wilson R.K."/>
        </authorList>
    </citation>
    <scope>NUCLEOTIDE SEQUENCE [LARGE SCALE GENOMIC DNA]</scope>
    <source>
        <strain evidence="1">ATCC 51259</strain>
    </source>
</reference>
<evidence type="ECO:0000313" key="2">
    <source>
        <dbReference type="Proteomes" id="UP000003460"/>
    </source>
</evidence>
<evidence type="ECO:0000313" key="1">
    <source>
        <dbReference type="EMBL" id="EEX70969.1"/>
    </source>
</evidence>
<comment type="caution">
    <text evidence="1">The sequence shown here is derived from an EMBL/GenBank/DDBJ whole genome shotgun (WGS) entry which is preliminary data.</text>
</comment>
<dbReference type="HOGENOM" id="CLU_3083335_0_0_10"/>
<dbReference type="AlphaFoldDB" id="C9LJ02"/>
<dbReference type="EMBL" id="ACIJ02000023">
    <property type="protein sequence ID" value="EEX70969.1"/>
    <property type="molecule type" value="Genomic_DNA"/>
</dbReference>
<sequence>MSYKRIFPVIGESFATVRRKFSDFIRCYFCSLNESVDACILSIPEWYGIYIS</sequence>
<keyword evidence="2" id="KW-1185">Reference proteome</keyword>
<dbReference type="Proteomes" id="UP000003460">
    <property type="component" value="Unassembled WGS sequence"/>
</dbReference>
<protein>
    <submittedName>
        <fullName evidence="1">Uncharacterized protein</fullName>
    </submittedName>
</protein>
<accession>C9LJ02</accession>
<proteinExistence type="predicted"/>